<accession>A0ACB9VMR8</accession>
<evidence type="ECO:0000313" key="1">
    <source>
        <dbReference type="EMBL" id="KAI4591012.1"/>
    </source>
</evidence>
<dbReference type="Proteomes" id="UP001057279">
    <property type="component" value="Linkage Group LG01"/>
</dbReference>
<organism evidence="1 2">
    <name type="scientific">Ovis ammon polii x Ovis aries</name>
    <dbReference type="NCBI Taxonomy" id="2918886"/>
    <lineage>
        <taxon>Eukaryota</taxon>
        <taxon>Metazoa</taxon>
        <taxon>Chordata</taxon>
        <taxon>Craniata</taxon>
        <taxon>Vertebrata</taxon>
        <taxon>Euteleostomi</taxon>
        <taxon>Mammalia</taxon>
        <taxon>Eutheria</taxon>
        <taxon>Laurasiatheria</taxon>
        <taxon>Artiodactyla</taxon>
        <taxon>Ruminantia</taxon>
        <taxon>Pecora</taxon>
        <taxon>Bovidae</taxon>
        <taxon>Caprinae</taxon>
        <taxon>Ovis</taxon>
    </lineage>
</organism>
<evidence type="ECO:0000313" key="2">
    <source>
        <dbReference type="Proteomes" id="UP001057279"/>
    </source>
</evidence>
<keyword evidence="2" id="KW-1185">Reference proteome</keyword>
<proteinExistence type="predicted"/>
<reference evidence="1" key="1">
    <citation type="submission" date="2022-03" db="EMBL/GenBank/DDBJ databases">
        <title>Genomic analyses of argali, domestic sheep and their hybrids provide insights into chromosomal evolution, heterosis and genetic basis of agronomic traits.</title>
        <authorList>
            <person name="Li M."/>
        </authorList>
    </citation>
    <scope>NUCLEOTIDE SEQUENCE</scope>
    <source>
        <strain evidence="1">F1 hybrid</strain>
    </source>
</reference>
<name>A0ACB9VMR8_9CETA</name>
<dbReference type="EMBL" id="CM043026">
    <property type="protein sequence ID" value="KAI4591012.1"/>
    <property type="molecule type" value="Genomic_DNA"/>
</dbReference>
<gene>
    <name evidence="1" type="ORF">MJG53_002061</name>
</gene>
<protein>
    <submittedName>
        <fullName evidence="1">Uncharacterized protein</fullName>
    </submittedName>
</protein>
<comment type="caution">
    <text evidence="1">The sequence shown here is derived from an EMBL/GenBank/DDBJ whole genome shotgun (WGS) entry which is preliminary data.</text>
</comment>
<sequence>MARRAPEATDPSPQLLRAFWGLKGRGLLGAPYAGGSIAAASSCPSRHTLGWSPAAAAAAAGSTASRPPACLWPGPAPPFPSRARTGSPPATSGRAPSPAHAPANGRERPALGPTAWCGRERAESGRGRGPEAPVVAADESKKGRRRGKGEPASLHRQEVRLAAGPFSASSQAPAERRSKVAAGGAAPRQLKSSAHAQRRLASETDRPAPQTRPRLQHPAADRTA</sequence>